<dbReference type="InterPro" id="IPR019786">
    <property type="entry name" value="Zinc_finger_PHD-type_CS"/>
</dbReference>
<dbReference type="Gene3D" id="3.30.40.10">
    <property type="entry name" value="Zinc/RING finger domain, C3HC4 (zinc finger)"/>
    <property type="match status" value="1"/>
</dbReference>
<dbReference type="SUPFAM" id="SSF57903">
    <property type="entry name" value="FYVE/PHD zinc finger"/>
    <property type="match status" value="1"/>
</dbReference>
<evidence type="ECO:0000256" key="4">
    <source>
        <dbReference type="PROSITE-ProRule" id="PRU00146"/>
    </source>
</evidence>
<protein>
    <recommendedName>
        <fullName evidence="6">PHD-type domain-containing protein</fullName>
    </recommendedName>
</protein>
<dbReference type="PROSITE" id="PS01359">
    <property type="entry name" value="ZF_PHD_1"/>
    <property type="match status" value="1"/>
</dbReference>
<dbReference type="GO" id="GO:0008270">
    <property type="term" value="F:zinc ion binding"/>
    <property type="evidence" value="ECO:0007669"/>
    <property type="project" value="UniProtKB-KW"/>
</dbReference>
<dbReference type="EMBL" id="VEPZ02000949">
    <property type="protein sequence ID" value="KAE8708092.1"/>
    <property type="molecule type" value="Genomic_DNA"/>
</dbReference>
<dbReference type="Proteomes" id="UP000436088">
    <property type="component" value="Unassembled WGS sequence"/>
</dbReference>
<evidence type="ECO:0000313" key="8">
    <source>
        <dbReference type="Proteomes" id="UP000436088"/>
    </source>
</evidence>
<dbReference type="InterPro" id="IPR001965">
    <property type="entry name" value="Znf_PHD"/>
</dbReference>
<keyword evidence="1" id="KW-0479">Metal-binding</keyword>
<keyword evidence="2 4" id="KW-0863">Zinc-finger</keyword>
<comment type="caution">
    <text evidence="7">The sequence shown here is derived from an EMBL/GenBank/DDBJ whole genome shotgun (WGS) entry which is preliminary data.</text>
</comment>
<dbReference type="InterPro" id="IPR019787">
    <property type="entry name" value="Znf_PHD-finger"/>
</dbReference>
<sequence>MPDPSPLLHPCSRFTMKSNKDEANGEHNVDGKNHGASGDAGSIQIKDNHNNSNAAADVDGKGNGNVNDDVHADLDDMVDGDEEEMVDGCTRSYHARDCIAVDCLKGEYCFECNSRSGQVFICNENGCPVAFHEECMTWKPKFDEMGKFYCPYCLYRQEGARLKEFRLKAMLAEKELSNFICLKRGGGSREKKEGGMVSMKGASVSTMARDVSYADCGNGLNYDDEETIHHNQDGTLGVESRNKEKSLERNISRAHGFDKVGNEERMQEDIEIPNVEYNEADKGELVLLNAVGTTLHSLIPILGTEKRRKLNWTAEEEDMLKERCVDSWSGPTLGAFARLQIMFLDYSDRTD</sequence>
<feature type="region of interest" description="Disordered" evidence="5">
    <location>
        <begin position="1"/>
        <end position="72"/>
    </location>
</feature>
<dbReference type="InterPro" id="IPR013083">
    <property type="entry name" value="Znf_RING/FYVE/PHD"/>
</dbReference>
<dbReference type="PROSITE" id="PS50016">
    <property type="entry name" value="ZF_PHD_2"/>
    <property type="match status" value="1"/>
</dbReference>
<dbReference type="PANTHER" id="PTHR47863:SF5">
    <property type="entry name" value="HOMEODOMAIN-LIKE PROTEIN WITH RING_FYVE_PHD-TYPE ZINC FINGER DOMAIN-CONTAINING PROTEIN-RELATED"/>
    <property type="match status" value="1"/>
</dbReference>
<evidence type="ECO:0000256" key="1">
    <source>
        <dbReference type="ARBA" id="ARBA00022723"/>
    </source>
</evidence>
<accession>A0A6A3AYQ7</accession>
<organism evidence="7 8">
    <name type="scientific">Hibiscus syriacus</name>
    <name type="common">Rose of Sharon</name>
    <dbReference type="NCBI Taxonomy" id="106335"/>
    <lineage>
        <taxon>Eukaryota</taxon>
        <taxon>Viridiplantae</taxon>
        <taxon>Streptophyta</taxon>
        <taxon>Embryophyta</taxon>
        <taxon>Tracheophyta</taxon>
        <taxon>Spermatophyta</taxon>
        <taxon>Magnoliopsida</taxon>
        <taxon>eudicotyledons</taxon>
        <taxon>Gunneridae</taxon>
        <taxon>Pentapetalae</taxon>
        <taxon>rosids</taxon>
        <taxon>malvids</taxon>
        <taxon>Malvales</taxon>
        <taxon>Malvaceae</taxon>
        <taxon>Malvoideae</taxon>
        <taxon>Hibiscus</taxon>
    </lineage>
</organism>
<dbReference type="SMART" id="SM00249">
    <property type="entry name" value="PHD"/>
    <property type="match status" value="1"/>
</dbReference>
<keyword evidence="8" id="KW-1185">Reference proteome</keyword>
<keyword evidence="3" id="KW-0862">Zinc</keyword>
<proteinExistence type="predicted"/>
<evidence type="ECO:0000256" key="2">
    <source>
        <dbReference type="ARBA" id="ARBA00022771"/>
    </source>
</evidence>
<name>A0A6A3AYQ7_HIBSY</name>
<evidence type="ECO:0000256" key="5">
    <source>
        <dbReference type="SAM" id="MobiDB-lite"/>
    </source>
</evidence>
<feature type="compositionally biased region" description="Basic and acidic residues" evidence="5">
    <location>
        <begin position="18"/>
        <end position="33"/>
    </location>
</feature>
<gene>
    <name evidence="7" type="ORF">F3Y22_tig00110356pilonHSYRG00094</name>
</gene>
<evidence type="ECO:0000259" key="6">
    <source>
        <dbReference type="PROSITE" id="PS50016"/>
    </source>
</evidence>
<reference evidence="7" key="1">
    <citation type="submission" date="2019-09" db="EMBL/GenBank/DDBJ databases">
        <title>Draft genome information of white flower Hibiscus syriacus.</title>
        <authorList>
            <person name="Kim Y.-M."/>
        </authorList>
    </citation>
    <scope>NUCLEOTIDE SEQUENCE [LARGE SCALE GENOMIC DNA]</scope>
    <source>
        <strain evidence="7">YM2019G1</strain>
    </source>
</reference>
<dbReference type="PANTHER" id="PTHR47863">
    <property type="entry name" value="RING/FYVE/PHD ZINC FINGER SUPERFAMILY PROTEIN"/>
    <property type="match status" value="1"/>
</dbReference>
<dbReference type="InterPro" id="IPR011011">
    <property type="entry name" value="Znf_FYVE_PHD"/>
</dbReference>
<feature type="domain" description="PHD-type" evidence="6">
    <location>
        <begin position="106"/>
        <end position="156"/>
    </location>
</feature>
<evidence type="ECO:0000313" key="7">
    <source>
        <dbReference type="EMBL" id="KAE8708092.1"/>
    </source>
</evidence>
<dbReference type="AlphaFoldDB" id="A0A6A3AYQ7"/>
<evidence type="ECO:0000256" key="3">
    <source>
        <dbReference type="ARBA" id="ARBA00022833"/>
    </source>
</evidence>